<reference evidence="5" key="1">
    <citation type="submission" date="2024-07" db="EMBL/GenBank/DDBJ databases">
        <title>Genome Analysis of a Potential Novel Vibrio Species Secreting pH- and Thermo-stable Alginate Lyase and its Application in Producing Alginate Oligosaccharides.</title>
        <authorList>
            <person name="Huang H."/>
            <person name="Bao K."/>
        </authorList>
    </citation>
    <scope>NUCLEOTIDE SEQUENCE</scope>
    <source>
        <strain evidence="5">HB236076</strain>
        <plasmid evidence="5">p-HB236076</plasmid>
    </source>
</reference>
<dbReference type="KEGG" id="vih:AB0763_14275"/>
<evidence type="ECO:0000256" key="3">
    <source>
        <dbReference type="ARBA" id="ARBA00023163"/>
    </source>
</evidence>
<gene>
    <name evidence="5" type="ORF">AB0763_14275</name>
</gene>
<organism evidence="5">
    <name type="scientific">Vibrio sp. HB236076</name>
    <dbReference type="NCBI Taxonomy" id="3232307"/>
    <lineage>
        <taxon>Bacteria</taxon>
        <taxon>Pseudomonadati</taxon>
        <taxon>Pseudomonadota</taxon>
        <taxon>Gammaproteobacteria</taxon>
        <taxon>Vibrionales</taxon>
        <taxon>Vibrionaceae</taxon>
        <taxon>Vibrio</taxon>
    </lineage>
</organism>
<dbReference type="PANTHER" id="PTHR42756">
    <property type="entry name" value="TRANSCRIPTIONAL REGULATOR, MARR"/>
    <property type="match status" value="1"/>
</dbReference>
<keyword evidence="3" id="KW-0804">Transcription</keyword>
<dbReference type="InterPro" id="IPR036390">
    <property type="entry name" value="WH_DNA-bd_sf"/>
</dbReference>
<proteinExistence type="predicted"/>
<dbReference type="PANTHER" id="PTHR42756:SF1">
    <property type="entry name" value="TRANSCRIPTIONAL REPRESSOR OF EMRAB OPERON"/>
    <property type="match status" value="1"/>
</dbReference>
<accession>A0AB39HK91</accession>
<dbReference type="InterPro" id="IPR023187">
    <property type="entry name" value="Tscrpt_reg_MarR-type_CS"/>
</dbReference>
<dbReference type="InterPro" id="IPR000835">
    <property type="entry name" value="HTH_MarR-typ"/>
</dbReference>
<geneLocation type="plasmid" evidence="5">
    <name>p-HB236076</name>
</geneLocation>
<dbReference type="PROSITE" id="PS50995">
    <property type="entry name" value="HTH_MARR_2"/>
    <property type="match status" value="1"/>
</dbReference>
<evidence type="ECO:0000256" key="2">
    <source>
        <dbReference type="ARBA" id="ARBA00023125"/>
    </source>
</evidence>
<keyword evidence="5" id="KW-0614">Plasmid</keyword>
<keyword evidence="1" id="KW-0805">Transcription regulation</keyword>
<dbReference type="InterPro" id="IPR036388">
    <property type="entry name" value="WH-like_DNA-bd_sf"/>
</dbReference>
<evidence type="ECO:0000259" key="4">
    <source>
        <dbReference type="PROSITE" id="PS50995"/>
    </source>
</evidence>
<dbReference type="Gene3D" id="1.10.10.10">
    <property type="entry name" value="Winged helix-like DNA-binding domain superfamily/Winged helix DNA-binding domain"/>
    <property type="match status" value="1"/>
</dbReference>
<dbReference type="EMBL" id="CP162602">
    <property type="protein sequence ID" value="XDK26945.1"/>
    <property type="molecule type" value="Genomic_DNA"/>
</dbReference>
<evidence type="ECO:0000256" key="1">
    <source>
        <dbReference type="ARBA" id="ARBA00023015"/>
    </source>
</evidence>
<dbReference type="GO" id="GO:0003700">
    <property type="term" value="F:DNA-binding transcription factor activity"/>
    <property type="evidence" value="ECO:0007669"/>
    <property type="project" value="InterPro"/>
</dbReference>
<keyword evidence="2" id="KW-0238">DNA-binding</keyword>
<dbReference type="SUPFAM" id="SSF46785">
    <property type="entry name" value="Winged helix' DNA-binding domain"/>
    <property type="match status" value="1"/>
</dbReference>
<evidence type="ECO:0000313" key="5">
    <source>
        <dbReference type="EMBL" id="XDK26945.1"/>
    </source>
</evidence>
<dbReference type="SMART" id="SM00347">
    <property type="entry name" value="HTH_MARR"/>
    <property type="match status" value="1"/>
</dbReference>
<dbReference type="AlphaFoldDB" id="A0AB39HK91"/>
<protein>
    <submittedName>
        <fullName evidence="5">MarR family transcriptional regulator</fullName>
    </submittedName>
</protein>
<dbReference type="GO" id="GO:0003677">
    <property type="term" value="F:DNA binding"/>
    <property type="evidence" value="ECO:0007669"/>
    <property type="project" value="UniProtKB-KW"/>
</dbReference>
<dbReference type="PROSITE" id="PS01117">
    <property type="entry name" value="HTH_MARR_1"/>
    <property type="match status" value="1"/>
</dbReference>
<feature type="domain" description="HTH marR-type" evidence="4">
    <location>
        <begin position="22"/>
        <end position="157"/>
    </location>
</feature>
<dbReference type="Pfam" id="PF01047">
    <property type="entry name" value="MarR"/>
    <property type="match status" value="1"/>
</dbReference>
<dbReference type="RefSeq" id="WP_306099859.1">
    <property type="nucleotide sequence ID" value="NZ_CP162602.1"/>
</dbReference>
<sequence length="161" mass="18447">MDVVDQVIAQWGAEKPQLNTLPMAVMGRLIRSVKHLETAINQVHKQYGLKPGEFDMLATLRRSGQPYQLTPSELMANMMLSSGAMTNRLDKLEQKGWIERVHCQQDRRSVQVKLTEQGITCIESVLEQHVKEQERLMAHMSVDEQQQLNHLLKALVNPYES</sequence>
<name>A0AB39HK91_9VIBR</name>
<dbReference type="PRINTS" id="PR00598">
    <property type="entry name" value="HTHMARR"/>
</dbReference>